<dbReference type="PANTHER" id="PTHR44229:SF4">
    <property type="entry name" value="15-HYDROXYPROSTAGLANDIN DEHYDROGENASE [NAD(+)]"/>
    <property type="match status" value="1"/>
</dbReference>
<dbReference type="eggNOG" id="KOG1199">
    <property type="taxonomic scope" value="Eukaryota"/>
</dbReference>
<dbReference type="InterPro" id="IPR002347">
    <property type="entry name" value="SDR_fam"/>
</dbReference>
<dbReference type="PROSITE" id="PS00061">
    <property type="entry name" value="ADH_SHORT"/>
    <property type="match status" value="1"/>
</dbReference>
<dbReference type="GO" id="GO:0005737">
    <property type="term" value="C:cytoplasm"/>
    <property type="evidence" value="ECO:0007669"/>
    <property type="project" value="TreeGrafter"/>
</dbReference>
<protein>
    <submittedName>
        <fullName evidence="5">Uncharacterized protein</fullName>
    </submittedName>
</protein>
<comment type="caution">
    <text evidence="5">The sequence shown here is derived from an EMBL/GenBank/DDBJ whole genome shotgun (WGS) entry which is preliminary data.</text>
</comment>
<dbReference type="GeneID" id="19188240"/>
<dbReference type="RefSeq" id="XP_007742313.1">
    <property type="nucleotide sequence ID" value="XM_007744123.1"/>
</dbReference>
<dbReference type="PRINTS" id="PR00080">
    <property type="entry name" value="SDRFAMILY"/>
</dbReference>
<dbReference type="PANTHER" id="PTHR44229">
    <property type="entry name" value="15-HYDROXYPROSTAGLANDIN DEHYDROGENASE [NAD(+)]"/>
    <property type="match status" value="1"/>
</dbReference>
<dbReference type="PRINTS" id="PR00081">
    <property type="entry name" value="GDHRDH"/>
</dbReference>
<dbReference type="HOGENOM" id="CLU_010194_13_1_1"/>
<evidence type="ECO:0000256" key="2">
    <source>
        <dbReference type="ARBA" id="ARBA00022857"/>
    </source>
</evidence>
<dbReference type="AlphaFoldDB" id="W9X8S9"/>
<evidence type="ECO:0000313" key="5">
    <source>
        <dbReference type="EMBL" id="EXJ73750.1"/>
    </source>
</evidence>
<organism evidence="5 6">
    <name type="scientific">Cladophialophora psammophila CBS 110553</name>
    <dbReference type="NCBI Taxonomy" id="1182543"/>
    <lineage>
        <taxon>Eukaryota</taxon>
        <taxon>Fungi</taxon>
        <taxon>Dikarya</taxon>
        <taxon>Ascomycota</taxon>
        <taxon>Pezizomycotina</taxon>
        <taxon>Eurotiomycetes</taxon>
        <taxon>Chaetothyriomycetidae</taxon>
        <taxon>Chaetothyriales</taxon>
        <taxon>Herpotrichiellaceae</taxon>
        <taxon>Cladophialophora</taxon>
    </lineage>
</organism>
<dbReference type="InterPro" id="IPR020904">
    <property type="entry name" value="Sc_DH/Rdtase_CS"/>
</dbReference>
<dbReference type="Proteomes" id="UP000019471">
    <property type="component" value="Unassembled WGS sequence"/>
</dbReference>
<evidence type="ECO:0000256" key="3">
    <source>
        <dbReference type="ARBA" id="ARBA00023002"/>
    </source>
</evidence>
<keyword evidence="6" id="KW-1185">Reference proteome</keyword>
<gene>
    <name evidence="5" type="ORF">A1O5_03512</name>
</gene>
<reference evidence="5 6" key="1">
    <citation type="submission" date="2013-03" db="EMBL/GenBank/DDBJ databases">
        <title>The Genome Sequence of Cladophialophora psammophila CBS 110553.</title>
        <authorList>
            <consortium name="The Broad Institute Genomics Platform"/>
            <person name="Cuomo C."/>
            <person name="de Hoog S."/>
            <person name="Gorbushina A."/>
            <person name="Walker B."/>
            <person name="Young S.K."/>
            <person name="Zeng Q."/>
            <person name="Gargeya S."/>
            <person name="Fitzgerald M."/>
            <person name="Haas B."/>
            <person name="Abouelleil A."/>
            <person name="Allen A.W."/>
            <person name="Alvarado L."/>
            <person name="Arachchi H.M."/>
            <person name="Berlin A.M."/>
            <person name="Chapman S.B."/>
            <person name="Gainer-Dewar J."/>
            <person name="Goldberg J."/>
            <person name="Griggs A."/>
            <person name="Gujja S."/>
            <person name="Hansen M."/>
            <person name="Howarth C."/>
            <person name="Imamovic A."/>
            <person name="Ireland A."/>
            <person name="Larimer J."/>
            <person name="McCowan C."/>
            <person name="Murphy C."/>
            <person name="Pearson M."/>
            <person name="Poon T.W."/>
            <person name="Priest M."/>
            <person name="Roberts A."/>
            <person name="Saif S."/>
            <person name="Shea T."/>
            <person name="Sisk P."/>
            <person name="Sykes S."/>
            <person name="Wortman J."/>
            <person name="Nusbaum C."/>
            <person name="Birren B."/>
        </authorList>
    </citation>
    <scope>NUCLEOTIDE SEQUENCE [LARGE SCALE GENOMIC DNA]</scope>
    <source>
        <strain evidence="5 6">CBS 110553</strain>
    </source>
</reference>
<dbReference type="Pfam" id="PF00106">
    <property type="entry name" value="adh_short"/>
    <property type="match status" value="1"/>
</dbReference>
<evidence type="ECO:0000256" key="4">
    <source>
        <dbReference type="RuleBase" id="RU000363"/>
    </source>
</evidence>
<sequence>MTELKITDNDIGDKLRGKSAIVTGGSSGIGQDTVGMVVPNRALKLTSRLQSWLPRNNHSTDPAGIVGIVHYLTKCGVRVLIGDLQPPTDPIDGPIFQKTDAGSWEELLALFKKAQEVFGRIDIVVPNAGFGDRGDYYFRQDANGDPLKPEFQCLQVTLIGQMYTVKLAMHFMRYQNPQGGVIVSTVSRSGYDCQSIPVYAAAKHGMIGLMRGLRNHTPTWNIRANSIAPHVTDTAAVRRVDWLVPELKRVGIPVSTVEETARAAAFLAANEAYNGCTISIMGSEYRELESGVERHKQDVMGNDPRFNMNPEQQEVMSMSFPLPALQYIRSDC</sequence>
<proteinExistence type="inferred from homology"/>
<dbReference type="Gene3D" id="3.40.50.720">
    <property type="entry name" value="NAD(P)-binding Rossmann-like Domain"/>
    <property type="match status" value="1"/>
</dbReference>
<accession>W9X8S9</accession>
<name>W9X8S9_9EURO</name>
<dbReference type="SUPFAM" id="SSF51735">
    <property type="entry name" value="NAD(P)-binding Rossmann-fold domains"/>
    <property type="match status" value="1"/>
</dbReference>
<keyword evidence="2" id="KW-0521">NADP</keyword>
<dbReference type="EMBL" id="AMGX01000004">
    <property type="protein sequence ID" value="EXJ73750.1"/>
    <property type="molecule type" value="Genomic_DNA"/>
</dbReference>
<evidence type="ECO:0000256" key="1">
    <source>
        <dbReference type="ARBA" id="ARBA00006484"/>
    </source>
</evidence>
<dbReference type="GO" id="GO:0016616">
    <property type="term" value="F:oxidoreductase activity, acting on the CH-OH group of donors, NAD or NADP as acceptor"/>
    <property type="evidence" value="ECO:0007669"/>
    <property type="project" value="TreeGrafter"/>
</dbReference>
<dbReference type="STRING" id="1182543.W9X8S9"/>
<keyword evidence="3" id="KW-0560">Oxidoreductase</keyword>
<dbReference type="InterPro" id="IPR036291">
    <property type="entry name" value="NAD(P)-bd_dom_sf"/>
</dbReference>
<evidence type="ECO:0000313" key="6">
    <source>
        <dbReference type="Proteomes" id="UP000019471"/>
    </source>
</evidence>
<comment type="similarity">
    <text evidence="1 4">Belongs to the short-chain dehydrogenases/reductases (SDR) family.</text>
</comment>
<dbReference type="OrthoDB" id="37659at2759"/>